<reference evidence="2 3" key="1">
    <citation type="journal article" date="2024" name="Nat. Commun.">
        <title>Phylogenomics reveals the evolutionary origins of lichenization in chlorophyte algae.</title>
        <authorList>
            <person name="Puginier C."/>
            <person name="Libourel C."/>
            <person name="Otte J."/>
            <person name="Skaloud P."/>
            <person name="Haon M."/>
            <person name="Grisel S."/>
            <person name="Petersen M."/>
            <person name="Berrin J.G."/>
            <person name="Delaux P.M."/>
            <person name="Dal Grande F."/>
            <person name="Keller J."/>
        </authorList>
    </citation>
    <scope>NUCLEOTIDE SEQUENCE [LARGE SCALE GENOMIC DNA]</scope>
    <source>
        <strain evidence="2 3">SAG 2145</strain>
    </source>
</reference>
<feature type="compositionally biased region" description="Low complexity" evidence="1">
    <location>
        <begin position="289"/>
        <end position="300"/>
    </location>
</feature>
<evidence type="ECO:0000313" key="2">
    <source>
        <dbReference type="EMBL" id="KAK9836702.1"/>
    </source>
</evidence>
<feature type="region of interest" description="Disordered" evidence="1">
    <location>
        <begin position="26"/>
        <end position="54"/>
    </location>
</feature>
<organism evidence="2 3">
    <name type="scientific">Apatococcus lobatus</name>
    <dbReference type="NCBI Taxonomy" id="904363"/>
    <lineage>
        <taxon>Eukaryota</taxon>
        <taxon>Viridiplantae</taxon>
        <taxon>Chlorophyta</taxon>
        <taxon>core chlorophytes</taxon>
        <taxon>Trebouxiophyceae</taxon>
        <taxon>Chlorellales</taxon>
        <taxon>Chlorellaceae</taxon>
        <taxon>Apatococcus</taxon>
    </lineage>
</organism>
<sequence>MPNKEPPDAGPRTRSKELCISMGLRPLRVQSAPLDEPTGQSINRGSRSAGAARESHHIKFPAFLECSARISLSSQSQLAQHTHAEADSLQGSPMRGAELQNSPGGGVVEAPARAVAIAKCQNQVHEACCAADGCDDDEQSSSTCSECSGSQHHTPSCDGRDEAIAAWLADHGQQVTLADVEEAVTPAKRFDPEPSSPSHGSLESWHGLDAAPPPPATAAGVSAAAGNAPAFPYIVQPFDQAHGGGPHGAVQALNSRLQHGVLDAHARQRAMRRDMRAVTSERQTNNALAPAQPAPQHAVFPGPPFALGPAAAAEAAQDQAGALPPAATGARPTKMMRLGPPLQGAQQTIPTACGKGRIRIARMVF</sequence>
<dbReference type="EMBL" id="JALJOS010000007">
    <property type="protein sequence ID" value="KAK9836702.1"/>
    <property type="molecule type" value="Genomic_DNA"/>
</dbReference>
<feature type="compositionally biased region" description="Low complexity" evidence="1">
    <location>
        <begin position="307"/>
        <end position="324"/>
    </location>
</feature>
<feature type="region of interest" description="Disordered" evidence="1">
    <location>
        <begin position="284"/>
        <end position="350"/>
    </location>
</feature>
<proteinExistence type="predicted"/>
<dbReference type="Proteomes" id="UP001438707">
    <property type="component" value="Unassembled WGS sequence"/>
</dbReference>
<protein>
    <submittedName>
        <fullName evidence="2">Uncharacterized protein</fullName>
    </submittedName>
</protein>
<name>A0AAW1RTL8_9CHLO</name>
<evidence type="ECO:0000313" key="3">
    <source>
        <dbReference type="Proteomes" id="UP001438707"/>
    </source>
</evidence>
<keyword evidence="3" id="KW-1185">Reference proteome</keyword>
<gene>
    <name evidence="2" type="ORF">WJX74_006444</name>
</gene>
<feature type="region of interest" description="Disordered" evidence="1">
    <location>
        <begin position="188"/>
        <end position="221"/>
    </location>
</feature>
<feature type="region of interest" description="Disordered" evidence="1">
    <location>
        <begin position="77"/>
        <end position="105"/>
    </location>
</feature>
<evidence type="ECO:0000256" key="1">
    <source>
        <dbReference type="SAM" id="MobiDB-lite"/>
    </source>
</evidence>
<dbReference type="AlphaFoldDB" id="A0AAW1RTL8"/>
<accession>A0AAW1RTL8</accession>
<comment type="caution">
    <text evidence="2">The sequence shown here is derived from an EMBL/GenBank/DDBJ whole genome shotgun (WGS) entry which is preliminary data.</text>
</comment>